<keyword evidence="8" id="KW-0472">Membrane</keyword>
<dbReference type="SUPFAM" id="SSF144270">
    <property type="entry name" value="Eferin C-derminal domain-like"/>
    <property type="match status" value="1"/>
</dbReference>
<sequence length="1111" mass="123931">MEPTVLSAPLGHKQWESEQTFPHGFHTLDSDNRGVLCQNTGDRTGLDFRDTDHEQKNYQREEVNDFQAKPVELGSFMNISNFSLGDLQFEPNKSTLISASDHSPSLEELSYIEKTDRTGDNIDADLSWLFPSNLTDVVGKHSASTHLDLTCEKYQEDLEAPCGQDELITLSVPVSPSKVSVGTPETNVGDPFLLVDLLSDEPVCLPTGEFNPLGVSEELIDLSQEDQACLPPSQSSDTWSPETRDKGLFPDQVTDLPVGGRTIAQDLREGCFSENHMSTSAEFFEGSLPLLDSVVPDYDNSLNLFPDSPVSVTPTTVLPHLLTQESGVQQGEAGVISKLASEQQGENESCAVGLSDEPSSQAVTLAEDALIQGDITTECYSLKDEFKDVMEDKICSEAKTQENETMALDLCFTADEVPDHETWDLKALEDLQSRSLPESTAEQTDEYGVTASNMLKESDFHEVTSLEFSVHDLTTSSPEAGWTSEQDVETLSLSKMVVDDSLPMVSADNTREEDVSPLKAVFDALDQDGDGFVRIEEFMEFAAAYGADQVKDLTKFLDPSGLGVISFEDFHRGISAISNGGPEPQLYNVNYSPGDGAVGCSEEYDEQNEVTDSAYLGSESTYSECETFTDEDTGALVPPEMHEDVETDSGIEATLHDTEDRGNRFSLNSELHNHSLVTVIGGEEEHFEDFGESNTSELLLESTVDGTEGEGEAPLAQPLEQVDGSSLLSPSAPAPLPDCFQSFLREEALDFFCSQCHKQISRLEDLSTRLNFLEMTSAGKRLSSKKVARHLLQNSSMTLDTMSDLTRDILEHADNDITDKVLLLERRVAELEKESEASGEQHARLRQENLQLVHRANALEEQLKEQELHADETLQQEARRNKEAMSKLERERGLELENLQGRLQQLDEENSELRSCVPCLRANIERLEEEKRKVQDEFEVVSDRLNDETEMRRKMGDKLSHERHQNQKEKECTQELIEDLRKQLEHLQLYKLEAESKKGRSPGAGLQEYQTRTREAELEQEIKRLKQDNRSLKEQNDELNGQIINLSIQGAKNLMSASFSDSLAAEINSVSRSELMEAIHKQEEINYRLQDYIDKIIVAIMESNPSILEVK</sequence>
<evidence type="ECO:0000259" key="11">
    <source>
        <dbReference type="PROSITE" id="PS50222"/>
    </source>
</evidence>
<dbReference type="InterPro" id="IPR011992">
    <property type="entry name" value="EF-hand-dom_pair"/>
</dbReference>
<dbReference type="GO" id="GO:0055038">
    <property type="term" value="C:recycling endosome membrane"/>
    <property type="evidence" value="ECO:0007669"/>
    <property type="project" value="UniProtKB-SubCell"/>
</dbReference>
<keyword evidence="5" id="KW-0132">Cell division</keyword>
<dbReference type="PROSITE" id="PS50222">
    <property type="entry name" value="EF_HAND_2"/>
    <property type="match status" value="1"/>
</dbReference>
<protein>
    <submittedName>
        <fullName evidence="13">RAB11 family interacting protein 3 (class II)</fullName>
    </submittedName>
</protein>
<organism evidence="13 14">
    <name type="scientific">Cynoglossus semilaevis</name>
    <name type="common">Tongue sole</name>
    <dbReference type="NCBI Taxonomy" id="244447"/>
    <lineage>
        <taxon>Eukaryota</taxon>
        <taxon>Metazoa</taxon>
        <taxon>Chordata</taxon>
        <taxon>Craniata</taxon>
        <taxon>Vertebrata</taxon>
        <taxon>Euteleostomi</taxon>
        <taxon>Actinopterygii</taxon>
        <taxon>Neopterygii</taxon>
        <taxon>Teleostei</taxon>
        <taxon>Neoteleostei</taxon>
        <taxon>Acanthomorphata</taxon>
        <taxon>Carangaria</taxon>
        <taxon>Pleuronectiformes</taxon>
        <taxon>Pleuronectoidei</taxon>
        <taxon>Cynoglossidae</taxon>
        <taxon>Cynoglossinae</taxon>
        <taxon>Cynoglossus</taxon>
    </lineage>
</organism>
<name>A0A3P8VST2_CYNSE</name>
<dbReference type="Ensembl" id="ENSCSET00000018498.1">
    <property type="protein sequence ID" value="ENSCSEP00000018273.1"/>
    <property type="gene ID" value="ENSCSEG00000011725.1"/>
</dbReference>
<dbReference type="FunCoup" id="A0A3P8VST2">
    <property type="interactions" value="2"/>
</dbReference>
<dbReference type="PANTHER" id="PTHR15726:SF6">
    <property type="entry name" value="RAB11 FAMILY-INTERACTING PROTEIN 3"/>
    <property type="match status" value="1"/>
</dbReference>
<evidence type="ECO:0000259" key="12">
    <source>
        <dbReference type="PROSITE" id="PS51511"/>
    </source>
</evidence>
<dbReference type="CDD" id="cd00051">
    <property type="entry name" value="EFh"/>
    <property type="match status" value="1"/>
</dbReference>
<reference evidence="13" key="3">
    <citation type="submission" date="2025-09" db="UniProtKB">
        <authorList>
            <consortium name="Ensembl"/>
        </authorList>
    </citation>
    <scope>IDENTIFICATION</scope>
</reference>
<dbReference type="GO" id="GO:0030496">
    <property type="term" value="C:midbody"/>
    <property type="evidence" value="ECO:0007669"/>
    <property type="project" value="UniProtKB-SubCell"/>
</dbReference>
<dbReference type="GO" id="GO:0032456">
    <property type="term" value="P:endocytic recycling"/>
    <property type="evidence" value="ECO:0007669"/>
    <property type="project" value="TreeGrafter"/>
</dbReference>
<reference evidence="13 14" key="1">
    <citation type="journal article" date="2014" name="Nat. Genet.">
        <title>Whole-genome sequence of a flatfish provides insights into ZW sex chromosome evolution and adaptation to a benthic lifestyle.</title>
        <authorList>
            <person name="Chen S."/>
            <person name="Zhang G."/>
            <person name="Shao C."/>
            <person name="Huang Q."/>
            <person name="Liu G."/>
            <person name="Zhang P."/>
            <person name="Song W."/>
            <person name="An N."/>
            <person name="Chalopin D."/>
            <person name="Volff J.N."/>
            <person name="Hong Y."/>
            <person name="Li Q."/>
            <person name="Sha Z."/>
            <person name="Zhou H."/>
            <person name="Xie M."/>
            <person name="Yu Q."/>
            <person name="Liu Y."/>
            <person name="Xiang H."/>
            <person name="Wang N."/>
            <person name="Wu K."/>
            <person name="Yang C."/>
            <person name="Zhou Q."/>
            <person name="Liao X."/>
            <person name="Yang L."/>
            <person name="Hu Q."/>
            <person name="Zhang J."/>
            <person name="Meng L."/>
            <person name="Jin L."/>
            <person name="Tian Y."/>
            <person name="Lian J."/>
            <person name="Yang J."/>
            <person name="Miao G."/>
            <person name="Liu S."/>
            <person name="Liang Z."/>
            <person name="Yan F."/>
            <person name="Li Y."/>
            <person name="Sun B."/>
            <person name="Zhang H."/>
            <person name="Zhang J."/>
            <person name="Zhu Y."/>
            <person name="Du M."/>
            <person name="Zhao Y."/>
            <person name="Schartl M."/>
            <person name="Tang Q."/>
            <person name="Wang J."/>
        </authorList>
    </citation>
    <scope>NUCLEOTIDE SEQUENCE</scope>
</reference>
<dbReference type="Gene3D" id="1.10.238.10">
    <property type="entry name" value="EF-hand"/>
    <property type="match status" value="1"/>
</dbReference>
<feature type="domain" description="EF-hand" evidence="11">
    <location>
        <begin position="513"/>
        <end position="548"/>
    </location>
</feature>
<dbReference type="Pfam" id="PF25450">
    <property type="entry name" value="Rab11-FIP3"/>
    <property type="match status" value="1"/>
</dbReference>
<dbReference type="OrthoDB" id="418358at2759"/>
<dbReference type="PROSITE" id="PS51511">
    <property type="entry name" value="FIP_RBD"/>
    <property type="match status" value="1"/>
</dbReference>
<accession>A0A3P8VST2</accession>
<keyword evidence="6" id="KW-0967">Endosome</keyword>
<evidence type="ECO:0000313" key="14">
    <source>
        <dbReference type="Proteomes" id="UP000265120"/>
    </source>
</evidence>
<dbReference type="AlphaFoldDB" id="A0A3P8VST2"/>
<dbReference type="SUPFAM" id="SSF47473">
    <property type="entry name" value="EF-hand"/>
    <property type="match status" value="1"/>
</dbReference>
<dbReference type="Pfam" id="PF13499">
    <property type="entry name" value="EF-hand_7"/>
    <property type="match status" value="1"/>
</dbReference>
<evidence type="ECO:0000256" key="7">
    <source>
        <dbReference type="ARBA" id="ARBA00023054"/>
    </source>
</evidence>
<dbReference type="InParanoid" id="A0A3P8VST2"/>
<evidence type="ECO:0000313" key="13">
    <source>
        <dbReference type="Ensembl" id="ENSCSEP00000018273.1"/>
    </source>
</evidence>
<dbReference type="GO" id="GO:0032465">
    <property type="term" value="P:regulation of cytokinesis"/>
    <property type="evidence" value="ECO:0007669"/>
    <property type="project" value="TreeGrafter"/>
</dbReference>
<evidence type="ECO:0000256" key="1">
    <source>
        <dbReference type="ARBA" id="ARBA00004214"/>
    </source>
</evidence>
<dbReference type="STRING" id="244447.ENSCSEP00000018273"/>
<dbReference type="InterPro" id="IPR037245">
    <property type="entry name" value="FIP-RBD_C_sf"/>
</dbReference>
<evidence type="ECO:0000256" key="10">
    <source>
        <dbReference type="SAM" id="Coils"/>
    </source>
</evidence>
<dbReference type="SMART" id="SM00054">
    <property type="entry name" value="EFh"/>
    <property type="match status" value="2"/>
</dbReference>
<keyword evidence="4" id="KW-0813">Transport</keyword>
<dbReference type="Pfam" id="PF09457">
    <property type="entry name" value="RBD-FIP"/>
    <property type="match status" value="1"/>
</dbReference>
<comment type="subcellular location">
    <subcellularLocation>
        <location evidence="2">Cleavage furrow</location>
    </subcellularLocation>
    <subcellularLocation>
        <location evidence="1">Midbody</location>
    </subcellularLocation>
    <subcellularLocation>
        <location evidence="3">Recycling endosome membrane</location>
        <topology evidence="3">Peripheral membrane protein</topology>
    </subcellularLocation>
</comment>
<dbReference type="GO" id="GO:0030139">
    <property type="term" value="C:endocytic vesicle"/>
    <property type="evidence" value="ECO:0007669"/>
    <property type="project" value="TreeGrafter"/>
</dbReference>
<dbReference type="InterPro" id="IPR051977">
    <property type="entry name" value="Rab11-interacting_regulator"/>
</dbReference>
<dbReference type="GO" id="GO:0032154">
    <property type="term" value="C:cleavage furrow"/>
    <property type="evidence" value="ECO:0007669"/>
    <property type="project" value="UniProtKB-SubCell"/>
</dbReference>
<dbReference type="FunFam" id="1.20.5.2440:FF:000001">
    <property type="entry name" value="RAB11 family interacting protein 4"/>
    <property type="match status" value="1"/>
</dbReference>
<evidence type="ECO:0000256" key="2">
    <source>
        <dbReference type="ARBA" id="ARBA00004626"/>
    </source>
</evidence>
<evidence type="ECO:0000256" key="3">
    <source>
        <dbReference type="ARBA" id="ARBA00004654"/>
    </source>
</evidence>
<dbReference type="InterPro" id="IPR019018">
    <property type="entry name" value="Rab-bd_FIP-RBD"/>
</dbReference>
<feature type="coiled-coil region" evidence="10">
    <location>
        <begin position="814"/>
        <end position="1049"/>
    </location>
</feature>
<evidence type="ECO:0000256" key="4">
    <source>
        <dbReference type="ARBA" id="ARBA00022448"/>
    </source>
</evidence>
<dbReference type="InterPro" id="IPR057316">
    <property type="entry name" value="Rab11-FIP3/4_dom"/>
</dbReference>
<dbReference type="GeneID" id="103381688"/>
<keyword evidence="14" id="KW-1185">Reference proteome</keyword>
<proteinExistence type="predicted"/>
<evidence type="ECO:0000256" key="6">
    <source>
        <dbReference type="ARBA" id="ARBA00022753"/>
    </source>
</evidence>
<dbReference type="RefSeq" id="XP_024913498.1">
    <property type="nucleotide sequence ID" value="XM_025057730.1"/>
</dbReference>
<dbReference type="GO" id="GO:0005509">
    <property type="term" value="F:calcium ion binding"/>
    <property type="evidence" value="ECO:0007669"/>
    <property type="project" value="InterPro"/>
</dbReference>
<dbReference type="Gene3D" id="1.20.5.2440">
    <property type="match status" value="1"/>
</dbReference>
<keyword evidence="7 10" id="KW-0175">Coiled coil</keyword>
<dbReference type="GO" id="GO:0051301">
    <property type="term" value="P:cell division"/>
    <property type="evidence" value="ECO:0007669"/>
    <property type="project" value="UniProtKB-KW"/>
</dbReference>
<evidence type="ECO:0000256" key="9">
    <source>
        <dbReference type="ARBA" id="ARBA00023306"/>
    </source>
</evidence>
<dbReference type="InterPro" id="IPR002048">
    <property type="entry name" value="EF_hand_dom"/>
</dbReference>
<dbReference type="Proteomes" id="UP000265120">
    <property type="component" value="Chromosome 8"/>
</dbReference>
<evidence type="ECO:0000256" key="5">
    <source>
        <dbReference type="ARBA" id="ARBA00022618"/>
    </source>
</evidence>
<reference evidence="13" key="2">
    <citation type="submission" date="2025-08" db="UniProtKB">
        <authorList>
            <consortium name="Ensembl"/>
        </authorList>
    </citation>
    <scope>IDENTIFICATION</scope>
</reference>
<evidence type="ECO:0000256" key="8">
    <source>
        <dbReference type="ARBA" id="ARBA00023136"/>
    </source>
</evidence>
<keyword evidence="9" id="KW-0131">Cell cycle</keyword>
<dbReference type="GeneTree" id="ENSGT00440000033742"/>
<feature type="domain" description="FIP-RBD" evidence="12">
    <location>
        <begin position="1049"/>
        <end position="1111"/>
    </location>
</feature>
<dbReference type="PANTHER" id="PTHR15726">
    <property type="entry name" value="RAB11-FAMILY INTERACTING PROTEIN"/>
    <property type="match status" value="1"/>
</dbReference>